<dbReference type="Proteomes" id="UP000233100">
    <property type="component" value="Chromosome 14"/>
</dbReference>
<evidence type="ECO:0000313" key="2">
    <source>
        <dbReference type="Ensembl" id="ENSMFAP00000051015.1"/>
    </source>
</evidence>
<reference evidence="2" key="3">
    <citation type="submission" date="2025-09" db="UniProtKB">
        <authorList>
            <consortium name="Ensembl"/>
        </authorList>
    </citation>
    <scope>IDENTIFICATION</scope>
</reference>
<dbReference type="GeneTree" id="ENSGT00940000163244"/>
<organism evidence="2 3">
    <name type="scientific">Macaca fascicularis</name>
    <name type="common">Crab-eating macaque</name>
    <name type="synonym">Cynomolgus monkey</name>
    <dbReference type="NCBI Taxonomy" id="9541"/>
    <lineage>
        <taxon>Eukaryota</taxon>
        <taxon>Metazoa</taxon>
        <taxon>Chordata</taxon>
        <taxon>Craniata</taxon>
        <taxon>Vertebrata</taxon>
        <taxon>Euteleostomi</taxon>
        <taxon>Mammalia</taxon>
        <taxon>Eutheria</taxon>
        <taxon>Euarchontoglires</taxon>
        <taxon>Primates</taxon>
        <taxon>Haplorrhini</taxon>
        <taxon>Catarrhini</taxon>
        <taxon>Cercopithecidae</taxon>
        <taxon>Cercopithecinae</taxon>
        <taxon>Macaca</taxon>
    </lineage>
</organism>
<reference evidence="2" key="2">
    <citation type="submission" date="2025-08" db="UniProtKB">
        <authorList>
            <consortium name="Ensembl"/>
        </authorList>
    </citation>
    <scope>IDENTIFICATION</scope>
</reference>
<proteinExistence type="predicted"/>
<protein>
    <submittedName>
        <fullName evidence="2">Uncharacterized protein</fullName>
    </submittedName>
</protein>
<feature type="region of interest" description="Disordered" evidence="1">
    <location>
        <begin position="116"/>
        <end position="141"/>
    </location>
</feature>
<dbReference type="AlphaFoldDB" id="A0A7N9CMJ9"/>
<accession>A0A7N9CMJ9</accession>
<reference evidence="2 3" key="1">
    <citation type="submission" date="2013-03" db="EMBL/GenBank/DDBJ databases">
        <authorList>
            <person name="Warren W."/>
            <person name="Wilson R.K."/>
        </authorList>
    </citation>
    <scope>NUCLEOTIDE SEQUENCE</scope>
</reference>
<sequence length="141" mass="15857">MLWGPTSMSSLEQSHPQRCGRAQWLTPGIPALWETEVGGSPEVRSLRPAWPTWRNPISTKNTKISQTWWHVSVIPTTQEAETGESLEPGRWKLQGPRSRHCTPAWATRAKLRLKHTNNNNKNPKRCKGRAVESGAGGWEGQ</sequence>
<name>A0A7N9CMJ9_MACFA</name>
<feature type="region of interest" description="Disordered" evidence="1">
    <location>
        <begin position="79"/>
        <end position="98"/>
    </location>
</feature>
<dbReference type="Ensembl" id="ENSMFAT00000075985.1">
    <property type="protein sequence ID" value="ENSMFAP00000051015.1"/>
    <property type="gene ID" value="ENSMFAG00000048085.1"/>
</dbReference>
<evidence type="ECO:0000313" key="3">
    <source>
        <dbReference type="Proteomes" id="UP000233100"/>
    </source>
</evidence>
<keyword evidence="3" id="KW-1185">Reference proteome</keyword>
<evidence type="ECO:0000256" key="1">
    <source>
        <dbReference type="SAM" id="MobiDB-lite"/>
    </source>
</evidence>